<comment type="caution">
    <text evidence="2">The sequence shown here is derived from an EMBL/GenBank/DDBJ whole genome shotgun (WGS) entry which is preliminary data.</text>
</comment>
<protein>
    <submittedName>
        <fullName evidence="2">Uncharacterized protein</fullName>
    </submittedName>
</protein>
<evidence type="ECO:0000256" key="1">
    <source>
        <dbReference type="SAM" id="MobiDB-lite"/>
    </source>
</evidence>
<feature type="compositionally biased region" description="Basic and acidic residues" evidence="1">
    <location>
        <begin position="13"/>
        <end position="22"/>
    </location>
</feature>
<dbReference type="Proteomes" id="UP000186601">
    <property type="component" value="Unassembled WGS sequence"/>
</dbReference>
<dbReference type="AlphaFoldDB" id="A0A2R6NTF9"/>
<dbReference type="EMBL" id="MLYV02000849">
    <property type="protein sequence ID" value="PSR76346.1"/>
    <property type="molecule type" value="Genomic_DNA"/>
</dbReference>
<accession>A0A2R6NTF9</accession>
<keyword evidence="3" id="KW-1185">Reference proteome</keyword>
<gene>
    <name evidence="2" type="ORF">PHLCEN_2v8520</name>
</gene>
<organism evidence="2 3">
    <name type="scientific">Hermanssonia centrifuga</name>
    <dbReference type="NCBI Taxonomy" id="98765"/>
    <lineage>
        <taxon>Eukaryota</taxon>
        <taxon>Fungi</taxon>
        <taxon>Dikarya</taxon>
        <taxon>Basidiomycota</taxon>
        <taxon>Agaricomycotina</taxon>
        <taxon>Agaricomycetes</taxon>
        <taxon>Polyporales</taxon>
        <taxon>Meruliaceae</taxon>
        <taxon>Hermanssonia</taxon>
    </lineage>
</organism>
<reference evidence="2 3" key="1">
    <citation type="submission" date="2018-02" db="EMBL/GenBank/DDBJ databases">
        <title>Genome sequence of the basidiomycete white-rot fungus Phlebia centrifuga.</title>
        <authorList>
            <person name="Granchi Z."/>
            <person name="Peng M."/>
            <person name="de Vries R.P."/>
            <person name="Hilden K."/>
            <person name="Makela M.R."/>
            <person name="Grigoriev I."/>
            <person name="Riley R."/>
        </authorList>
    </citation>
    <scope>NUCLEOTIDE SEQUENCE [LARGE SCALE GENOMIC DNA]</scope>
    <source>
        <strain evidence="2 3">FBCC195</strain>
    </source>
</reference>
<sequence>MGSSGSNSQYSGEPKHTLRNRADVSGNNAYDGSTGEVDIVDFNSTYNSENPSGKV</sequence>
<feature type="compositionally biased region" description="Polar residues" evidence="1">
    <location>
        <begin position="1"/>
        <end position="11"/>
    </location>
</feature>
<proteinExistence type="predicted"/>
<evidence type="ECO:0000313" key="3">
    <source>
        <dbReference type="Proteomes" id="UP000186601"/>
    </source>
</evidence>
<evidence type="ECO:0000313" key="2">
    <source>
        <dbReference type="EMBL" id="PSR76346.1"/>
    </source>
</evidence>
<name>A0A2R6NTF9_9APHY</name>
<feature type="region of interest" description="Disordered" evidence="1">
    <location>
        <begin position="1"/>
        <end position="37"/>
    </location>
</feature>